<feature type="domain" description="Glycoside hydrolase 35 catalytic" evidence="3">
    <location>
        <begin position="10"/>
        <end position="121"/>
    </location>
</feature>
<dbReference type="EMBL" id="BNJK01000001">
    <property type="protein sequence ID" value="GHO95697.1"/>
    <property type="molecule type" value="Genomic_DNA"/>
</dbReference>
<sequence>MGVTLSTTGLLIDGKHVPVYSGAVHYWRLERALWPLILDQVLALGFGMIETYIPWSVHETSPGHYDWGQEDERKDVEAFMRLCEERGLWLQVRPGPLINAELTDFGFPEWVLLDPQVQARSGVGSLHLDAAWGLHPPHQFPVPSYASETFYEAVGTWFDAICPIIARHLAPSGCVVAVQSDNETCYMFHEQPYATDYSDASIALYQEFLREQYSTIEALNATYSTCYSDFAAIEPPRDCTVSERQDVPWHIDWVAYKEYQIRWCVARIARMLRKRGIQNVPIFHDVSYQYSTPLDLSRMEAEEDIDWVGLNLYRNKESYSGAVWFMRFLAGTTRLPFVPEFGSGLWSHHPRTTMADEQEFITLTALMHGLKAINFYMLVERDRWQGCPITRHGTLRPDYASFYEQLLAFLHHYQFWNFERQPQTLVLLNYDLERYEAMASTMHYAHADLYGLPRELFQVDLDLGFRWDVQVEANDNSKHNWLGAVLQTLKQQRADYDLADTHLSLERLQRYPLVCVPCADFMDVADQQRLLDYVHAGGHLVLGPGVPYLNPALQLSEVLALHVKEPGEIVFGQGRITWVKQHEVEQALQQALPATAFACDAAEIEINLLKNGDETLLFAANPAATCVDTQVKFAGAKSFRQAWGKDEVTVEGETLALTLEPYSIQIWEVARD</sequence>
<dbReference type="SUPFAM" id="SSF51445">
    <property type="entry name" value="(Trans)glycosidases"/>
    <property type="match status" value="1"/>
</dbReference>
<dbReference type="InterPro" id="IPR054746">
    <property type="entry name" value="GLMA-like_second"/>
</dbReference>
<dbReference type="AlphaFoldDB" id="A0A8J3IRR6"/>
<dbReference type="Gene3D" id="2.60.40.1180">
    <property type="entry name" value="Golgi alpha-mannosidase II"/>
    <property type="match status" value="1"/>
</dbReference>
<evidence type="ECO:0000259" key="3">
    <source>
        <dbReference type="Pfam" id="PF01301"/>
    </source>
</evidence>
<gene>
    <name evidence="5" type="ORF">KSF_057450</name>
</gene>
<name>A0A8J3IRR6_9CHLR</name>
<accession>A0A8J3IRR6</accession>
<evidence type="ECO:0000313" key="6">
    <source>
        <dbReference type="Proteomes" id="UP000597444"/>
    </source>
</evidence>
<keyword evidence="6" id="KW-1185">Reference proteome</keyword>
<dbReference type="Pfam" id="PF01301">
    <property type="entry name" value="Glyco_hydro_35"/>
    <property type="match status" value="1"/>
</dbReference>
<dbReference type="PANTHER" id="PTHR23421">
    <property type="entry name" value="BETA-GALACTOSIDASE RELATED"/>
    <property type="match status" value="1"/>
</dbReference>
<reference evidence="5" key="1">
    <citation type="submission" date="2020-10" db="EMBL/GenBank/DDBJ databases">
        <title>Taxonomic study of unclassified bacteria belonging to the class Ktedonobacteria.</title>
        <authorList>
            <person name="Yabe S."/>
            <person name="Wang C.M."/>
            <person name="Zheng Y."/>
            <person name="Sakai Y."/>
            <person name="Cavaletti L."/>
            <person name="Monciardini P."/>
            <person name="Donadio S."/>
        </authorList>
    </citation>
    <scope>NUCLEOTIDE SEQUENCE</scope>
    <source>
        <strain evidence="5">ID150040</strain>
    </source>
</reference>
<dbReference type="Gene3D" id="3.40.50.880">
    <property type="match status" value="1"/>
</dbReference>
<dbReference type="Pfam" id="PF22369">
    <property type="entry name" value="GLMA_2nd"/>
    <property type="match status" value="1"/>
</dbReference>
<proteinExistence type="inferred from homology"/>
<dbReference type="InterPro" id="IPR001944">
    <property type="entry name" value="Glycoside_Hdrlase_35"/>
</dbReference>
<dbReference type="GO" id="GO:0004553">
    <property type="term" value="F:hydrolase activity, hydrolyzing O-glycosyl compounds"/>
    <property type="evidence" value="ECO:0007669"/>
    <property type="project" value="InterPro"/>
</dbReference>
<evidence type="ECO:0000259" key="4">
    <source>
        <dbReference type="Pfam" id="PF22369"/>
    </source>
</evidence>
<dbReference type="InterPro" id="IPR029062">
    <property type="entry name" value="Class_I_gatase-like"/>
</dbReference>
<dbReference type="Proteomes" id="UP000597444">
    <property type="component" value="Unassembled WGS sequence"/>
</dbReference>
<evidence type="ECO:0000313" key="5">
    <source>
        <dbReference type="EMBL" id="GHO95697.1"/>
    </source>
</evidence>
<evidence type="ECO:0000256" key="2">
    <source>
        <dbReference type="RuleBase" id="RU003679"/>
    </source>
</evidence>
<dbReference type="InterPro" id="IPR017853">
    <property type="entry name" value="GH"/>
</dbReference>
<dbReference type="InterPro" id="IPR031330">
    <property type="entry name" value="Gly_Hdrlase_35_cat"/>
</dbReference>
<comment type="similarity">
    <text evidence="1 2">Belongs to the glycosyl hydrolase 35 family.</text>
</comment>
<evidence type="ECO:0008006" key="7">
    <source>
        <dbReference type="Google" id="ProtNLM"/>
    </source>
</evidence>
<organism evidence="5 6">
    <name type="scientific">Reticulibacter mediterranei</name>
    <dbReference type="NCBI Taxonomy" id="2778369"/>
    <lineage>
        <taxon>Bacteria</taxon>
        <taxon>Bacillati</taxon>
        <taxon>Chloroflexota</taxon>
        <taxon>Ktedonobacteria</taxon>
        <taxon>Ktedonobacterales</taxon>
        <taxon>Reticulibacteraceae</taxon>
        <taxon>Reticulibacter</taxon>
    </lineage>
</organism>
<dbReference type="PRINTS" id="PR00742">
    <property type="entry name" value="GLHYDRLASE35"/>
</dbReference>
<feature type="domain" description="GLMA-like second" evidence="4">
    <location>
        <begin position="477"/>
        <end position="560"/>
    </location>
</feature>
<evidence type="ECO:0000256" key="1">
    <source>
        <dbReference type="ARBA" id="ARBA00009809"/>
    </source>
</evidence>
<comment type="caution">
    <text evidence="5">The sequence shown here is derived from an EMBL/GenBank/DDBJ whole genome shotgun (WGS) entry which is preliminary data.</text>
</comment>
<dbReference type="Gene3D" id="3.20.20.80">
    <property type="entry name" value="Glycosidases"/>
    <property type="match status" value="1"/>
</dbReference>
<dbReference type="InterPro" id="IPR013780">
    <property type="entry name" value="Glyco_hydro_b"/>
</dbReference>
<dbReference type="CDD" id="cd03143">
    <property type="entry name" value="A4_beta-galactosidase_middle_domain"/>
    <property type="match status" value="1"/>
</dbReference>
<dbReference type="GO" id="GO:0005975">
    <property type="term" value="P:carbohydrate metabolic process"/>
    <property type="evidence" value="ECO:0007669"/>
    <property type="project" value="InterPro"/>
</dbReference>
<protein>
    <recommendedName>
        <fullName evidence="7">Beta-galactosidase</fullName>
    </recommendedName>
</protein>